<gene>
    <name evidence="2" type="ORF">CKAN_01124100</name>
</gene>
<feature type="compositionally biased region" description="Basic residues" evidence="1">
    <location>
        <begin position="1"/>
        <end position="10"/>
    </location>
</feature>
<evidence type="ECO:0000313" key="2">
    <source>
        <dbReference type="EMBL" id="RWR82520.1"/>
    </source>
</evidence>
<organism evidence="2 3">
    <name type="scientific">Cinnamomum micranthum f. kanehirae</name>
    <dbReference type="NCBI Taxonomy" id="337451"/>
    <lineage>
        <taxon>Eukaryota</taxon>
        <taxon>Viridiplantae</taxon>
        <taxon>Streptophyta</taxon>
        <taxon>Embryophyta</taxon>
        <taxon>Tracheophyta</taxon>
        <taxon>Spermatophyta</taxon>
        <taxon>Magnoliopsida</taxon>
        <taxon>Magnoliidae</taxon>
        <taxon>Laurales</taxon>
        <taxon>Lauraceae</taxon>
        <taxon>Cinnamomum</taxon>
    </lineage>
</organism>
<reference evidence="2 3" key="1">
    <citation type="journal article" date="2019" name="Nat. Plants">
        <title>Stout camphor tree genome fills gaps in understanding of flowering plant genome evolution.</title>
        <authorList>
            <person name="Chaw S.M."/>
            <person name="Liu Y.C."/>
            <person name="Wu Y.W."/>
            <person name="Wang H.Y."/>
            <person name="Lin C.I."/>
            <person name="Wu C.S."/>
            <person name="Ke H.M."/>
            <person name="Chang L.Y."/>
            <person name="Hsu C.Y."/>
            <person name="Yang H.T."/>
            <person name="Sudianto E."/>
            <person name="Hsu M.H."/>
            <person name="Wu K.P."/>
            <person name="Wang L.N."/>
            <person name="Leebens-Mack J.H."/>
            <person name="Tsai I.J."/>
        </authorList>
    </citation>
    <scope>NUCLEOTIDE SEQUENCE [LARGE SCALE GENOMIC DNA]</scope>
    <source>
        <strain evidence="3">cv. Chaw 1501</strain>
        <tissue evidence="2">Young leaves</tissue>
    </source>
</reference>
<name>A0A443NVE5_9MAGN</name>
<evidence type="ECO:0000313" key="3">
    <source>
        <dbReference type="Proteomes" id="UP000283530"/>
    </source>
</evidence>
<feature type="compositionally biased region" description="Basic and acidic residues" evidence="1">
    <location>
        <begin position="76"/>
        <end position="87"/>
    </location>
</feature>
<feature type="compositionally biased region" description="Basic residues" evidence="1">
    <location>
        <begin position="127"/>
        <end position="144"/>
    </location>
</feature>
<protein>
    <submittedName>
        <fullName evidence="2">Coiled-coil domain-containing protein 137</fullName>
    </submittedName>
</protein>
<dbReference type="PANTHER" id="PTHR37218:SF2">
    <property type="entry name" value="COILED-COIL PROTEIN"/>
    <property type="match status" value="1"/>
</dbReference>
<feature type="region of interest" description="Disordered" evidence="1">
    <location>
        <begin position="76"/>
        <end position="154"/>
    </location>
</feature>
<feature type="region of interest" description="Disordered" evidence="1">
    <location>
        <begin position="1"/>
        <end position="34"/>
    </location>
</feature>
<sequence length="221" mass="25260">MGGKGQRRREKNFLAAHGDYTRLPPAPKASDLDKLPSKLRRLMDFLSPSKTTSTKKLQVHLKTSKDAKIGKCKEDVIGDQTLEHGSNRDTNTNMDKKGKKKRKRKAVDDLRFQKIDQGSTTTGLSKRERRKKFLEERRKKHKRGKTDDSQDFPMREEIRFGEVVEAPPKIAAFPKAKKTTLGASQERLRLQAVEAYRKRKGWVSRPGIHLPPIAADQSYNL</sequence>
<proteinExistence type="predicted"/>
<dbReference type="AlphaFoldDB" id="A0A443NVE5"/>
<dbReference type="OrthoDB" id="673745at2759"/>
<keyword evidence="3" id="KW-1185">Reference proteome</keyword>
<comment type="caution">
    <text evidence="2">The sequence shown here is derived from an EMBL/GenBank/DDBJ whole genome shotgun (WGS) entry which is preliminary data.</text>
</comment>
<feature type="region of interest" description="Disordered" evidence="1">
    <location>
        <begin position="46"/>
        <end position="65"/>
    </location>
</feature>
<dbReference type="STRING" id="337451.A0A443NVE5"/>
<dbReference type="EMBL" id="QPKB01000004">
    <property type="protein sequence ID" value="RWR82520.1"/>
    <property type="molecule type" value="Genomic_DNA"/>
</dbReference>
<dbReference type="Proteomes" id="UP000283530">
    <property type="component" value="Unassembled WGS sequence"/>
</dbReference>
<feature type="compositionally biased region" description="Basic and acidic residues" evidence="1">
    <location>
        <begin position="145"/>
        <end position="154"/>
    </location>
</feature>
<evidence type="ECO:0000256" key="1">
    <source>
        <dbReference type="SAM" id="MobiDB-lite"/>
    </source>
</evidence>
<accession>A0A443NVE5</accession>
<dbReference type="PANTHER" id="PTHR37218">
    <property type="entry name" value="COILED-COIL PROTEIN"/>
    <property type="match status" value="1"/>
</dbReference>